<name>A0ABP0LR64_9DINO</name>
<protein>
    <submittedName>
        <fullName evidence="1">Uncharacterized protein</fullName>
    </submittedName>
</protein>
<reference evidence="1 2" key="1">
    <citation type="submission" date="2024-02" db="EMBL/GenBank/DDBJ databases">
        <authorList>
            <person name="Chen Y."/>
            <person name="Shah S."/>
            <person name="Dougan E. K."/>
            <person name="Thang M."/>
            <person name="Chan C."/>
        </authorList>
    </citation>
    <scope>NUCLEOTIDE SEQUENCE [LARGE SCALE GENOMIC DNA]</scope>
</reference>
<comment type="caution">
    <text evidence="1">The sequence shown here is derived from an EMBL/GenBank/DDBJ whole genome shotgun (WGS) entry which is preliminary data.</text>
</comment>
<dbReference type="Proteomes" id="UP001642484">
    <property type="component" value="Unassembled WGS sequence"/>
</dbReference>
<proteinExistence type="predicted"/>
<gene>
    <name evidence="1" type="ORF">CCMP2556_LOCUS22311</name>
</gene>
<keyword evidence="2" id="KW-1185">Reference proteome</keyword>
<dbReference type="EMBL" id="CAXAMN010013780">
    <property type="protein sequence ID" value="CAK9041696.1"/>
    <property type="molecule type" value="Genomic_DNA"/>
</dbReference>
<sequence>MQVSMTIKAYGEETTISLISEDLLQHPGLLRDLQAVLKKYVPQQSPDDSQLPSTSSSEDLLENCDVLKIMAQKAEDLSPASRYRGQLKPQAPHGRKMKARPPLRRTKRLTAKSFEEAIGDTCKYKMPVKRTSRINSLEEDFDFSDLKNCISSEQCSGPDAFKEGSENEIVRQQLPVIMRPSN</sequence>
<evidence type="ECO:0000313" key="2">
    <source>
        <dbReference type="Proteomes" id="UP001642484"/>
    </source>
</evidence>
<evidence type="ECO:0000313" key="1">
    <source>
        <dbReference type="EMBL" id="CAK9041696.1"/>
    </source>
</evidence>
<organism evidence="1 2">
    <name type="scientific">Durusdinium trenchii</name>
    <dbReference type="NCBI Taxonomy" id="1381693"/>
    <lineage>
        <taxon>Eukaryota</taxon>
        <taxon>Sar</taxon>
        <taxon>Alveolata</taxon>
        <taxon>Dinophyceae</taxon>
        <taxon>Suessiales</taxon>
        <taxon>Symbiodiniaceae</taxon>
        <taxon>Durusdinium</taxon>
    </lineage>
</organism>
<accession>A0ABP0LR64</accession>